<dbReference type="AlphaFoldDB" id="A0A9W4G454"/>
<accession>A0A9W4G454</accession>
<organism evidence="1 2">
    <name type="scientific">Planktothrix pseudagardhii</name>
    <dbReference type="NCBI Taxonomy" id="132604"/>
    <lineage>
        <taxon>Bacteria</taxon>
        <taxon>Bacillati</taxon>
        <taxon>Cyanobacteriota</taxon>
        <taxon>Cyanophyceae</taxon>
        <taxon>Oscillatoriophycideae</taxon>
        <taxon>Oscillatoriales</taxon>
        <taxon>Microcoleaceae</taxon>
        <taxon>Planktothrix</taxon>
    </lineage>
</organism>
<protein>
    <submittedName>
        <fullName evidence="1">Uncharacterized protein</fullName>
    </submittedName>
</protein>
<evidence type="ECO:0000313" key="1">
    <source>
        <dbReference type="EMBL" id="CAD5932485.1"/>
    </source>
</evidence>
<dbReference type="EMBL" id="LR882967">
    <property type="protein sequence ID" value="CAD5932485.1"/>
    <property type="molecule type" value="Genomic_DNA"/>
</dbReference>
<dbReference type="RefSeq" id="WP_254173392.1">
    <property type="nucleotide sequence ID" value="NZ_LR882967.1"/>
</dbReference>
<dbReference type="KEGG" id="ppsu:NO713_01380"/>
<evidence type="ECO:0000313" key="2">
    <source>
        <dbReference type="Proteomes" id="UP001153719"/>
    </source>
</evidence>
<keyword evidence="2" id="KW-1185">Reference proteome</keyword>
<gene>
    <name evidence="1" type="ORF">NO713_01380</name>
</gene>
<dbReference type="Proteomes" id="UP001153719">
    <property type="component" value="Chromosome"/>
</dbReference>
<reference evidence="1" key="1">
    <citation type="submission" date="2020-09" db="EMBL/GenBank/DDBJ databases">
        <authorList>
            <person name="Blom J."/>
        </authorList>
    </citation>
    <scope>NUCLEOTIDE SEQUENCE</scope>
    <source>
        <strain evidence="1">No.713</strain>
    </source>
</reference>
<proteinExistence type="predicted"/>
<sequence length="126" mass="14915">MLSENITKIISELNFSELKLARKNLDIPEWKEVQQFLEDINERFYALEANRVSEVEKIKIITDSGWLLPTSTFSKPVFDLLVDFGQIQDIDSFFRETLMIPEHIKKPYQKRMLGMIKFQNFSKVKL</sequence>
<name>A0A9W4G454_9CYAN</name>